<dbReference type="Pfam" id="PF13749">
    <property type="entry name" value="HATPase_c_4"/>
    <property type="match status" value="1"/>
</dbReference>
<dbReference type="AlphaFoldDB" id="A0A9E7PRK8"/>
<dbReference type="KEGG" id="mend:L6E24_13225"/>
<reference evidence="4" key="1">
    <citation type="submission" date="2022-04" db="EMBL/GenBank/DDBJ databases">
        <title>Complete genome of Methanoplanus endosymbiosus DSM 3599.</title>
        <authorList>
            <person name="Chen S.-C."/>
            <person name="You Y.-T."/>
            <person name="Zhou Y.-Z."/>
            <person name="Lai M.-C."/>
        </authorList>
    </citation>
    <scope>NUCLEOTIDE SEQUENCE</scope>
    <source>
        <strain evidence="4">DSM 3599</strain>
    </source>
</reference>
<keyword evidence="1" id="KW-0805">Transcription regulation</keyword>
<dbReference type="PROSITE" id="PS51000">
    <property type="entry name" value="HTH_DEOR_2"/>
    <property type="match status" value="1"/>
</dbReference>
<name>A0A9E7PRK8_9EURY</name>
<dbReference type="GeneID" id="74308682"/>
<dbReference type="Pfam" id="PF08220">
    <property type="entry name" value="HTH_DeoR"/>
    <property type="match status" value="1"/>
</dbReference>
<dbReference type="EMBL" id="CP096115">
    <property type="protein sequence ID" value="UUX92287.1"/>
    <property type="molecule type" value="Genomic_DNA"/>
</dbReference>
<proteinExistence type="predicted"/>
<dbReference type="Proteomes" id="UP001060368">
    <property type="component" value="Chromosome"/>
</dbReference>
<evidence type="ECO:0000256" key="1">
    <source>
        <dbReference type="ARBA" id="ARBA00023015"/>
    </source>
</evidence>
<dbReference type="RefSeq" id="WP_257742436.1">
    <property type="nucleotide sequence ID" value="NZ_CP096115.1"/>
</dbReference>
<accession>A0A9E7PRK8</accession>
<keyword evidence="2" id="KW-0804">Transcription</keyword>
<keyword evidence="5" id="KW-1185">Reference proteome</keyword>
<gene>
    <name evidence="4" type="ORF">L6E24_13225</name>
</gene>
<evidence type="ECO:0000256" key="2">
    <source>
        <dbReference type="ARBA" id="ARBA00023163"/>
    </source>
</evidence>
<evidence type="ECO:0000259" key="3">
    <source>
        <dbReference type="PROSITE" id="PS51000"/>
    </source>
</evidence>
<sequence>MTQDFRSENPGLLPDGITIAILKMEHASRPRNKKIAWLLFLSGYIEQWGSGTLNMLNACRTEGSPEPEFKEAGDDFVVTFDKSPALNLLKNPEFLNERQNKSIQYLMDHAAINSKDYSDLYECTSRTARRDLSELVRLGIVTAIKKGKQVEYSLHDSLRTLRTNADKHGHGV</sequence>
<protein>
    <submittedName>
        <fullName evidence="4">DeoR family transcriptional regulator</fullName>
    </submittedName>
</protein>
<dbReference type="InterPro" id="IPR036390">
    <property type="entry name" value="WH_DNA-bd_sf"/>
</dbReference>
<dbReference type="GO" id="GO:0003700">
    <property type="term" value="F:DNA-binding transcription factor activity"/>
    <property type="evidence" value="ECO:0007669"/>
    <property type="project" value="InterPro"/>
</dbReference>
<dbReference type="Gene3D" id="1.10.10.10">
    <property type="entry name" value="Winged helix-like DNA-binding domain superfamily/Winged helix DNA-binding domain"/>
    <property type="match status" value="1"/>
</dbReference>
<dbReference type="InterPro" id="IPR038475">
    <property type="entry name" value="RecG_C_sf"/>
</dbReference>
<dbReference type="InterPro" id="IPR036388">
    <property type="entry name" value="WH-like_DNA-bd_sf"/>
</dbReference>
<evidence type="ECO:0000313" key="5">
    <source>
        <dbReference type="Proteomes" id="UP001060368"/>
    </source>
</evidence>
<dbReference type="PANTHER" id="PTHR30595">
    <property type="entry name" value="GLPR-RELATED TRANSCRIPTIONAL REPRESSOR"/>
    <property type="match status" value="1"/>
</dbReference>
<feature type="domain" description="HTH deoR-type" evidence="3">
    <location>
        <begin position="95"/>
        <end position="150"/>
    </location>
</feature>
<dbReference type="InterPro" id="IPR001034">
    <property type="entry name" value="DeoR_HTH"/>
</dbReference>
<organism evidence="4 5">
    <name type="scientific">Methanoplanus endosymbiosus</name>
    <dbReference type="NCBI Taxonomy" id="33865"/>
    <lineage>
        <taxon>Archaea</taxon>
        <taxon>Methanobacteriati</taxon>
        <taxon>Methanobacteriota</taxon>
        <taxon>Stenosarchaea group</taxon>
        <taxon>Methanomicrobia</taxon>
        <taxon>Methanomicrobiales</taxon>
        <taxon>Methanomicrobiaceae</taxon>
        <taxon>Methanoplanus</taxon>
    </lineage>
</organism>
<dbReference type="PANTHER" id="PTHR30595:SF6">
    <property type="entry name" value="SCHLAFEN ALBA-2 DOMAIN-CONTAINING PROTEIN"/>
    <property type="match status" value="1"/>
</dbReference>
<dbReference type="SUPFAM" id="SSF46785">
    <property type="entry name" value="Winged helix' DNA-binding domain"/>
    <property type="match status" value="1"/>
</dbReference>
<dbReference type="Gene3D" id="3.30.565.60">
    <property type="match status" value="1"/>
</dbReference>
<evidence type="ECO:0000313" key="4">
    <source>
        <dbReference type="EMBL" id="UUX92287.1"/>
    </source>
</evidence>